<dbReference type="Pfam" id="PF01588">
    <property type="entry name" value="tRNA_bind"/>
    <property type="match status" value="1"/>
</dbReference>
<evidence type="ECO:0000313" key="7">
    <source>
        <dbReference type="Proteomes" id="UP000003163"/>
    </source>
</evidence>
<reference evidence="6 7" key="1">
    <citation type="submission" date="2011-08" db="EMBL/GenBank/DDBJ databases">
        <authorList>
            <person name="Liu Z.J."/>
            <person name="Shi F.L."/>
            <person name="Lu J.Q."/>
            <person name="Li M."/>
            <person name="Wang Z.L."/>
        </authorList>
    </citation>
    <scope>NUCLEOTIDE SEQUENCE [LARGE SCALE GENOMIC DNA]</scope>
    <source>
        <strain evidence="6 7">USNM 41457</strain>
    </source>
</reference>
<keyword evidence="6" id="KW-0436">Ligase</keyword>
<evidence type="ECO:0000256" key="1">
    <source>
        <dbReference type="ARBA" id="ARBA00022555"/>
    </source>
</evidence>
<gene>
    <name evidence="6" type="ORF">EDEG_02124</name>
</gene>
<dbReference type="AlphaFoldDB" id="J9DLS2"/>
<keyword evidence="7" id="KW-1185">Reference proteome</keyword>
<dbReference type="OrthoDB" id="19141at2759"/>
<accession>J9DLS2</accession>
<evidence type="ECO:0000256" key="3">
    <source>
        <dbReference type="PROSITE-ProRule" id="PRU00209"/>
    </source>
</evidence>
<dbReference type="PANTHER" id="PTHR11586">
    <property type="entry name" value="TRNA-AMINOACYLATION COFACTOR ARC1 FAMILY MEMBER"/>
    <property type="match status" value="1"/>
</dbReference>
<dbReference type="PROSITE" id="PS50886">
    <property type="entry name" value="TRBD"/>
    <property type="match status" value="1"/>
</dbReference>
<organism evidence="6 7">
    <name type="scientific">Edhazardia aedis (strain USNM 41457)</name>
    <name type="common">Microsporidian parasite</name>
    <dbReference type="NCBI Taxonomy" id="1003232"/>
    <lineage>
        <taxon>Eukaryota</taxon>
        <taxon>Fungi</taxon>
        <taxon>Fungi incertae sedis</taxon>
        <taxon>Microsporidia</taxon>
        <taxon>Edhazardia</taxon>
    </lineage>
</organism>
<dbReference type="InParanoid" id="J9DLS2"/>
<evidence type="ECO:0000313" key="6">
    <source>
        <dbReference type="EMBL" id="EJW03540.1"/>
    </source>
</evidence>
<dbReference type="GO" id="GO:0016874">
    <property type="term" value="F:ligase activity"/>
    <property type="evidence" value="ECO:0007669"/>
    <property type="project" value="UniProtKB-KW"/>
</dbReference>
<dbReference type="GO" id="GO:0000049">
    <property type="term" value="F:tRNA binding"/>
    <property type="evidence" value="ECO:0007669"/>
    <property type="project" value="UniProtKB-UniRule"/>
</dbReference>
<feature type="compositionally biased region" description="Low complexity" evidence="4">
    <location>
        <begin position="98"/>
        <end position="121"/>
    </location>
</feature>
<feature type="domain" description="TRNA-binding" evidence="5">
    <location>
        <begin position="203"/>
        <end position="307"/>
    </location>
</feature>
<dbReference type="InterPro" id="IPR012340">
    <property type="entry name" value="NA-bd_OB-fold"/>
</dbReference>
<proteinExistence type="predicted"/>
<keyword evidence="2 3" id="KW-0694">RNA-binding</keyword>
<dbReference type="HOGENOM" id="CLU_062267_0_0_1"/>
<dbReference type="VEuPathDB" id="MicrosporidiaDB:EDEG_02124"/>
<dbReference type="InterPro" id="IPR051270">
    <property type="entry name" value="Tyrosine-tRNA_ligase_regulator"/>
</dbReference>
<dbReference type="Proteomes" id="UP000003163">
    <property type="component" value="Unassembled WGS sequence"/>
</dbReference>
<evidence type="ECO:0000256" key="2">
    <source>
        <dbReference type="ARBA" id="ARBA00022884"/>
    </source>
</evidence>
<dbReference type="SUPFAM" id="SSF50249">
    <property type="entry name" value="Nucleic acid-binding proteins"/>
    <property type="match status" value="1"/>
</dbReference>
<sequence length="377" mass="43023">MKITYSIENADILFGLLFIRFPLRSELTQQKNTFILEIINEEPVSGIEKVLTKFYELCKCEPHDFAIINPEIIKEVLKVHKSPFKQTLKTLLANKSNNTKMSENTNNVNNNNNTKISEKSNIQNNHNNTKISENKEPKENILDKNYFLNSDHLTIADLTLFSKTYKSYKKGDKFSPEETEYLKFFQKVLKNKATTIYDCFAPDIKDIRIQVGKITEISDHPNADKLYVEKVLLNEETRQTITVCSGLKGIIDKSSLLNNNFLFVTNLKPNKLRGVASEGMILCVKNENGNLEVIKAPKLAKIGALVEIKHAKTHEVDIETRYLFEKNEYAILDAKNHIFVRSLAELHVDDGKVFFGKNVLSVSDCEIKTDTLKGKVS</sequence>
<evidence type="ECO:0000259" key="5">
    <source>
        <dbReference type="PROSITE" id="PS50886"/>
    </source>
</evidence>
<dbReference type="PANTHER" id="PTHR11586:SF33">
    <property type="entry name" value="AMINOACYL TRNA SYNTHASE COMPLEX-INTERACTING MULTIFUNCTIONAL PROTEIN 1"/>
    <property type="match status" value="1"/>
</dbReference>
<evidence type="ECO:0000256" key="4">
    <source>
        <dbReference type="SAM" id="MobiDB-lite"/>
    </source>
</evidence>
<reference evidence="7" key="2">
    <citation type="submission" date="2015-07" db="EMBL/GenBank/DDBJ databases">
        <title>Contrasting host-pathogen interactions and genome evolution in two generalist and specialist microsporidian pathogens of mosquitoes.</title>
        <authorList>
            <consortium name="The Broad Institute Genomics Platform"/>
            <consortium name="The Broad Institute Genome Sequencing Center for Infectious Disease"/>
            <person name="Cuomo C.A."/>
            <person name="Sanscrainte N.D."/>
            <person name="Goldberg J.M."/>
            <person name="Heiman D."/>
            <person name="Young S."/>
            <person name="Zeng Q."/>
            <person name="Becnel J.J."/>
            <person name="Birren B.W."/>
        </authorList>
    </citation>
    <scope>NUCLEOTIDE SEQUENCE [LARGE SCALE GENOMIC DNA]</scope>
    <source>
        <strain evidence="7">USNM 41457</strain>
    </source>
</reference>
<dbReference type="InterPro" id="IPR002547">
    <property type="entry name" value="tRNA-bd_dom"/>
</dbReference>
<dbReference type="EMBL" id="AFBI03000035">
    <property type="protein sequence ID" value="EJW03540.1"/>
    <property type="molecule type" value="Genomic_DNA"/>
</dbReference>
<name>J9DLS2_EDHAE</name>
<feature type="compositionally biased region" description="Polar residues" evidence="4">
    <location>
        <begin position="122"/>
        <end position="131"/>
    </location>
</feature>
<dbReference type="STRING" id="1003232.J9DLS2"/>
<feature type="non-terminal residue" evidence="6">
    <location>
        <position position="1"/>
    </location>
</feature>
<feature type="region of interest" description="Disordered" evidence="4">
    <location>
        <begin position="98"/>
        <end position="132"/>
    </location>
</feature>
<dbReference type="OMA" id="CKCDPHD"/>
<dbReference type="Gene3D" id="2.40.50.140">
    <property type="entry name" value="Nucleic acid-binding proteins"/>
    <property type="match status" value="1"/>
</dbReference>
<comment type="caution">
    <text evidence="6">The sequence shown here is derived from an EMBL/GenBank/DDBJ whole genome shotgun (WGS) entry which is preliminary data.</text>
</comment>
<protein>
    <submittedName>
        <fullName evidence="6">Methionine-tRNA ligase, beta subunit</fullName>
    </submittedName>
</protein>
<keyword evidence="1 3" id="KW-0820">tRNA-binding</keyword>